<feature type="transmembrane region" description="Helical" evidence="6">
    <location>
        <begin position="390"/>
        <end position="411"/>
    </location>
</feature>
<dbReference type="NCBIfam" id="NF001923">
    <property type="entry name" value="PRK00701.1"/>
    <property type="match status" value="1"/>
</dbReference>
<comment type="subcellular location">
    <subcellularLocation>
        <location evidence="6">Cell membrane</location>
        <topology evidence="6">Multi-pass membrane protein</topology>
    </subcellularLocation>
    <subcellularLocation>
        <location evidence="1">Membrane</location>
        <topology evidence="1">Multi-pass membrane protein</topology>
    </subcellularLocation>
</comment>
<feature type="transmembrane region" description="Helical" evidence="6">
    <location>
        <begin position="331"/>
        <end position="349"/>
    </location>
</feature>
<evidence type="ECO:0000256" key="3">
    <source>
        <dbReference type="ARBA" id="ARBA00022692"/>
    </source>
</evidence>
<accession>A0ABZ1BXK8</accession>
<gene>
    <name evidence="6" type="primary">mntH</name>
    <name evidence="7" type="ORF">U7230_14335</name>
</gene>
<feature type="transmembrane region" description="Helical" evidence="6">
    <location>
        <begin position="199"/>
        <end position="221"/>
    </location>
</feature>
<keyword evidence="6" id="KW-0769">Symport</keyword>
<proteinExistence type="inferred from homology"/>
<dbReference type="HAMAP" id="MF_00221">
    <property type="entry name" value="NRAMP"/>
    <property type="match status" value="1"/>
</dbReference>
<comment type="similarity">
    <text evidence="6">Belongs to the NRAMP family.</text>
</comment>
<dbReference type="PANTHER" id="PTHR11706">
    <property type="entry name" value="SOLUTE CARRIER PROTEIN FAMILY 11 MEMBER"/>
    <property type="match status" value="1"/>
</dbReference>
<evidence type="ECO:0000313" key="8">
    <source>
        <dbReference type="Proteomes" id="UP001332192"/>
    </source>
</evidence>
<feature type="transmembrane region" description="Helical" evidence="6">
    <location>
        <begin position="20"/>
        <end position="35"/>
    </location>
</feature>
<dbReference type="NCBIfam" id="NF037982">
    <property type="entry name" value="Nramp_1"/>
    <property type="match status" value="1"/>
</dbReference>
<organism evidence="7 8">
    <name type="scientific">Carboxydichorda subterranea</name>
    <dbReference type="NCBI Taxonomy" id="3109565"/>
    <lineage>
        <taxon>Bacteria</taxon>
        <taxon>Bacillati</taxon>
        <taxon>Bacillota</taxon>
        <taxon>Limnochordia</taxon>
        <taxon>Limnochordales</taxon>
        <taxon>Geochordaceae</taxon>
        <taxon>Carboxydichorda</taxon>
    </lineage>
</organism>
<evidence type="ECO:0000256" key="5">
    <source>
        <dbReference type="ARBA" id="ARBA00023136"/>
    </source>
</evidence>
<keyword evidence="3 6" id="KW-0812">Transmembrane</keyword>
<keyword evidence="8" id="KW-1185">Reference proteome</keyword>
<keyword evidence="6" id="KW-1003">Cell membrane</keyword>
<protein>
    <recommendedName>
        <fullName evidence="6">Divalent metal cation transporter MntH</fullName>
    </recommendedName>
</protein>
<dbReference type="NCBIfam" id="TIGR01197">
    <property type="entry name" value="nramp"/>
    <property type="match status" value="1"/>
</dbReference>
<feature type="transmembrane region" description="Helical" evidence="6">
    <location>
        <begin position="124"/>
        <end position="147"/>
    </location>
</feature>
<dbReference type="Proteomes" id="UP001332192">
    <property type="component" value="Chromosome"/>
</dbReference>
<evidence type="ECO:0000256" key="4">
    <source>
        <dbReference type="ARBA" id="ARBA00022989"/>
    </source>
</evidence>
<feature type="transmembrane region" description="Helical" evidence="6">
    <location>
        <begin position="154"/>
        <end position="172"/>
    </location>
</feature>
<sequence length="419" mass="45020">MAVAIEVLHGGSRRRAWERLLPFLGPAFIASVAYVDPGNFATNIQGGAQFGYRLVWVILASNLMAMLVQALSAKLGIATGRNLAELLRDRLPRPLLYPMWLLMEGVAMATDLAEFLGAALGFNLLFHVPLLWGAVLTAVATFVILALERHGFRPLEAVISAMVGVIALAYVVETILDRPDWGLIVHHAVVPSFAGPESVLLATGILGATVMPHVVFLHSSLTQGRIVIREPQLMQRLFRYEVVDVVLAMGIAGLVNAAMLIMAASTFHRAGLTHVATIEDAHRTLQPLLGPAASWVFAISLLASGLSSSTVGTMSGQVIMQGFLHWHIPVWVRRIVTMAPSFVVIALGLEPTRTLVISQVVLSFGLPFAVVPLVIFTARRDIMGPLVNHRLTTAVAGAVSALIVVLNAYLLQQTLTGGL</sequence>
<keyword evidence="5 6" id="KW-0472">Membrane</keyword>
<keyword evidence="6" id="KW-0406">Ion transport</keyword>
<dbReference type="InterPro" id="IPR001046">
    <property type="entry name" value="NRAMP_fam"/>
</dbReference>
<evidence type="ECO:0000256" key="2">
    <source>
        <dbReference type="ARBA" id="ARBA00022448"/>
    </source>
</evidence>
<feature type="transmembrane region" description="Helical" evidence="6">
    <location>
        <begin position="95"/>
        <end position="118"/>
    </location>
</feature>
<keyword evidence="4 6" id="KW-1133">Transmembrane helix</keyword>
<dbReference type="RefSeq" id="WP_324716512.1">
    <property type="nucleotide sequence ID" value="NZ_CP141615.1"/>
</dbReference>
<dbReference type="PANTHER" id="PTHR11706:SF33">
    <property type="entry name" value="NATURAL RESISTANCE-ASSOCIATED MACROPHAGE PROTEIN 2"/>
    <property type="match status" value="1"/>
</dbReference>
<evidence type="ECO:0000256" key="1">
    <source>
        <dbReference type="ARBA" id="ARBA00004141"/>
    </source>
</evidence>
<feature type="transmembrane region" description="Helical" evidence="6">
    <location>
        <begin position="355"/>
        <end position="378"/>
    </location>
</feature>
<comment type="function">
    <text evidence="6">H(+)-stimulated, divalent metal cation uptake system.</text>
</comment>
<evidence type="ECO:0000313" key="7">
    <source>
        <dbReference type="EMBL" id="WRP17240.1"/>
    </source>
</evidence>
<keyword evidence="2 6" id="KW-0813">Transport</keyword>
<name>A0ABZ1BXK8_9FIRM</name>
<dbReference type="Pfam" id="PF01566">
    <property type="entry name" value="Nramp"/>
    <property type="match status" value="1"/>
</dbReference>
<evidence type="ECO:0000256" key="6">
    <source>
        <dbReference type="HAMAP-Rule" id="MF_00221"/>
    </source>
</evidence>
<feature type="transmembrane region" description="Helical" evidence="6">
    <location>
        <begin position="55"/>
        <end position="75"/>
    </location>
</feature>
<feature type="transmembrane region" description="Helical" evidence="6">
    <location>
        <begin position="242"/>
        <end position="264"/>
    </location>
</feature>
<dbReference type="PRINTS" id="PR00447">
    <property type="entry name" value="NATRESASSCMP"/>
</dbReference>
<dbReference type="EMBL" id="CP141615">
    <property type="protein sequence ID" value="WRP17240.1"/>
    <property type="molecule type" value="Genomic_DNA"/>
</dbReference>
<reference evidence="7 8" key="1">
    <citation type="journal article" date="2024" name="Front. Microbiol.">
        <title>Novel thermophilic genera Geochorda gen. nov. and Carboxydochorda gen. nov. from the deep terrestrial subsurface reveal the ecophysiological diversity in the class Limnochordia.</title>
        <authorList>
            <person name="Karnachuk O.V."/>
            <person name="Lukina A.P."/>
            <person name="Avakyan M.R."/>
            <person name="Kadnikov V.V."/>
            <person name="Begmatov S."/>
            <person name="Beletsky A.V."/>
            <person name="Vlasova K.G."/>
            <person name="Novikov A.A."/>
            <person name="Shcherbakova V.A."/>
            <person name="Mardanov A.V."/>
            <person name="Ravin N.V."/>
        </authorList>
    </citation>
    <scope>NUCLEOTIDE SEQUENCE [LARGE SCALE GENOMIC DNA]</scope>
    <source>
        <strain evidence="7 8">L945</strain>
    </source>
</reference>